<feature type="signal peptide" evidence="1">
    <location>
        <begin position="1"/>
        <end position="21"/>
    </location>
</feature>
<dbReference type="InterPro" id="IPR011042">
    <property type="entry name" value="6-blade_b-propeller_TolB-like"/>
</dbReference>
<proteinExistence type="predicted"/>
<evidence type="ECO:0000313" key="3">
    <source>
        <dbReference type="Proteomes" id="UP000683360"/>
    </source>
</evidence>
<organism evidence="2 3">
    <name type="scientific">Mytilus edulis</name>
    <name type="common">Blue mussel</name>
    <dbReference type="NCBI Taxonomy" id="6550"/>
    <lineage>
        <taxon>Eukaryota</taxon>
        <taxon>Metazoa</taxon>
        <taxon>Spiralia</taxon>
        <taxon>Lophotrochozoa</taxon>
        <taxon>Mollusca</taxon>
        <taxon>Bivalvia</taxon>
        <taxon>Autobranchia</taxon>
        <taxon>Pteriomorphia</taxon>
        <taxon>Mytilida</taxon>
        <taxon>Mytiloidea</taxon>
        <taxon>Mytilidae</taxon>
        <taxon>Mytilinae</taxon>
        <taxon>Mytilus</taxon>
    </lineage>
</organism>
<dbReference type="AlphaFoldDB" id="A0A8S3UQT4"/>
<name>A0A8S3UQT4_MYTED</name>
<dbReference type="EMBL" id="CAJPWZ010002921">
    <property type="protein sequence ID" value="CAG2248055.1"/>
    <property type="molecule type" value="Genomic_DNA"/>
</dbReference>
<reference evidence="2" key="1">
    <citation type="submission" date="2021-03" db="EMBL/GenBank/DDBJ databases">
        <authorList>
            <person name="Bekaert M."/>
        </authorList>
    </citation>
    <scope>NUCLEOTIDE SEQUENCE</scope>
</reference>
<keyword evidence="1" id="KW-0732">Signal</keyword>
<sequence>MNVQIWLVLSLEFYFLSMIQCTKVLFGTKVQIKEIDIDTGNVKILVGDARGEMYGMDYDPKYKYMYFTRYNHRTIMRWMYVVERFKRIIKARFNYSEAHGIIDLNTRVDYIDLDKKEEKLYWTTYYHGDFKSASVRGCDVKTIFQTGITNYYQPIDVYGSSIFFSNNKKLFMMNATLGTTSTALYTDAYRIFSIYVYHQAVPIDDRNLYVDDQ</sequence>
<protein>
    <submittedName>
        <fullName evidence="2">Uncharacterized protein</fullName>
    </submittedName>
</protein>
<dbReference type="SUPFAM" id="SSF75011">
    <property type="entry name" value="3-carboxy-cis,cis-mucoante lactonizing enzyme"/>
    <property type="match status" value="1"/>
</dbReference>
<dbReference type="Proteomes" id="UP000683360">
    <property type="component" value="Unassembled WGS sequence"/>
</dbReference>
<keyword evidence="3" id="KW-1185">Reference proteome</keyword>
<dbReference type="OrthoDB" id="6057320at2759"/>
<accession>A0A8S3UQT4</accession>
<evidence type="ECO:0000256" key="1">
    <source>
        <dbReference type="SAM" id="SignalP"/>
    </source>
</evidence>
<gene>
    <name evidence="2" type="ORF">MEDL_59898</name>
</gene>
<dbReference type="Gene3D" id="2.120.10.30">
    <property type="entry name" value="TolB, C-terminal domain"/>
    <property type="match status" value="1"/>
</dbReference>
<feature type="chain" id="PRO_5035752572" evidence="1">
    <location>
        <begin position="22"/>
        <end position="213"/>
    </location>
</feature>
<evidence type="ECO:0000313" key="2">
    <source>
        <dbReference type="EMBL" id="CAG2248055.1"/>
    </source>
</evidence>
<comment type="caution">
    <text evidence="2">The sequence shown here is derived from an EMBL/GenBank/DDBJ whole genome shotgun (WGS) entry which is preliminary data.</text>
</comment>